<dbReference type="EMBL" id="LT629700">
    <property type="protein sequence ID" value="SDL86760.1"/>
    <property type="molecule type" value="Genomic_DNA"/>
</dbReference>
<dbReference type="STRING" id="38302.SAMN04488535_1054"/>
<evidence type="ECO:0000313" key="5">
    <source>
        <dbReference type="Proteomes" id="UP000199350"/>
    </source>
</evidence>
<evidence type="ECO:0000256" key="1">
    <source>
        <dbReference type="ARBA" id="ARBA00022722"/>
    </source>
</evidence>
<dbReference type="InterPro" id="IPR000026">
    <property type="entry name" value="N1-like"/>
</dbReference>
<sequence length="136" mass="15063">MALPLILIIGLITLVAVVYSIVHDPDSPERTGTPQSNESGISECASIPPEATELIDDIHSGGPFDHPSNDGSHFGNYEQILPREDSDYYREYTVETPGVDHRGERRIVTGGGTETDPDVYYYTDDHYESFCEVTVE</sequence>
<dbReference type="GO" id="GO:0016787">
    <property type="term" value="F:hydrolase activity"/>
    <property type="evidence" value="ECO:0007669"/>
    <property type="project" value="UniProtKB-KW"/>
</dbReference>
<dbReference type="Pfam" id="PF00545">
    <property type="entry name" value="Ribonuclease"/>
    <property type="match status" value="1"/>
</dbReference>
<dbReference type="GO" id="GO:0004521">
    <property type="term" value="F:RNA endonuclease activity"/>
    <property type="evidence" value="ECO:0007669"/>
    <property type="project" value="InterPro"/>
</dbReference>
<dbReference type="Gene3D" id="3.10.450.30">
    <property type="entry name" value="Microbial ribonucleases"/>
    <property type="match status" value="1"/>
</dbReference>
<gene>
    <name evidence="4" type="ORF">SAMN04488535_1054</name>
</gene>
<feature type="region of interest" description="Disordered" evidence="3">
    <location>
        <begin position="57"/>
        <end position="77"/>
    </location>
</feature>
<name>A0A1G9NK66_9CORY</name>
<evidence type="ECO:0000256" key="2">
    <source>
        <dbReference type="ARBA" id="ARBA00022801"/>
    </source>
</evidence>
<keyword evidence="2" id="KW-0378">Hydrolase</keyword>
<dbReference type="AlphaFoldDB" id="A0A1G9NK66"/>
<dbReference type="SUPFAM" id="SSF53933">
    <property type="entry name" value="Microbial ribonucleases"/>
    <property type="match status" value="1"/>
</dbReference>
<keyword evidence="1" id="KW-0540">Nuclease</keyword>
<reference evidence="5" key="1">
    <citation type="submission" date="2016-10" db="EMBL/GenBank/DDBJ databases">
        <authorList>
            <person name="Varghese N."/>
            <person name="Submissions S."/>
        </authorList>
    </citation>
    <scope>NUCLEOTIDE SEQUENCE [LARGE SCALE GENOMIC DNA]</scope>
    <source>
        <strain evidence="5">DSM 20632</strain>
    </source>
</reference>
<dbReference type="GO" id="GO:0003723">
    <property type="term" value="F:RNA binding"/>
    <property type="evidence" value="ECO:0007669"/>
    <property type="project" value="InterPro"/>
</dbReference>
<proteinExistence type="predicted"/>
<dbReference type="InterPro" id="IPR016191">
    <property type="entry name" value="Ribonuclease/ribotoxin"/>
</dbReference>
<dbReference type="Proteomes" id="UP000199350">
    <property type="component" value="Chromosome I"/>
</dbReference>
<keyword evidence="5" id="KW-1185">Reference proteome</keyword>
<organism evidence="4 5">
    <name type="scientific">Corynebacterium mycetoides</name>
    <dbReference type="NCBI Taxonomy" id="38302"/>
    <lineage>
        <taxon>Bacteria</taxon>
        <taxon>Bacillati</taxon>
        <taxon>Actinomycetota</taxon>
        <taxon>Actinomycetes</taxon>
        <taxon>Mycobacteriales</taxon>
        <taxon>Corynebacteriaceae</taxon>
        <taxon>Corynebacterium</taxon>
    </lineage>
</organism>
<evidence type="ECO:0000313" key="4">
    <source>
        <dbReference type="EMBL" id="SDL86760.1"/>
    </source>
</evidence>
<accession>A0A1G9NK66</accession>
<evidence type="ECO:0000256" key="3">
    <source>
        <dbReference type="SAM" id="MobiDB-lite"/>
    </source>
</evidence>
<protein>
    <submittedName>
        <fullName evidence="4">Ribonuclease</fullName>
    </submittedName>
</protein>